<accession>A0A1X0QFB2</accession>
<dbReference type="GO" id="GO:0005829">
    <property type="term" value="C:cytosol"/>
    <property type="evidence" value="ECO:0007669"/>
    <property type="project" value="TreeGrafter"/>
</dbReference>
<dbReference type="InterPro" id="IPR003097">
    <property type="entry name" value="CysJ-like_FAD-binding"/>
</dbReference>
<dbReference type="SUPFAM" id="SSF63380">
    <property type="entry name" value="Riboflavin synthase domain-like"/>
    <property type="match status" value="1"/>
</dbReference>
<proteinExistence type="predicted"/>
<evidence type="ECO:0000256" key="1">
    <source>
        <dbReference type="ARBA" id="ARBA00001974"/>
    </source>
</evidence>
<organism evidence="7 8">
    <name type="scientific">Hepatospora eriocheir</name>
    <dbReference type="NCBI Taxonomy" id="1081669"/>
    <lineage>
        <taxon>Eukaryota</taxon>
        <taxon>Fungi</taxon>
        <taxon>Fungi incertae sedis</taxon>
        <taxon>Microsporidia</taxon>
        <taxon>Hepatosporidae</taxon>
        <taxon>Hepatospora</taxon>
    </lineage>
</organism>
<dbReference type="Gene3D" id="1.20.990.10">
    <property type="entry name" value="NADPH-cytochrome p450 Reductase, Chain A, domain 3"/>
    <property type="match status" value="1"/>
</dbReference>
<dbReference type="Gene3D" id="3.40.50.80">
    <property type="entry name" value="Nucleotide-binding domain of ferredoxin-NADP reductase (FNR) module"/>
    <property type="match status" value="1"/>
</dbReference>
<evidence type="ECO:0000256" key="5">
    <source>
        <dbReference type="ARBA" id="ARBA00023797"/>
    </source>
</evidence>
<dbReference type="PRINTS" id="PR00371">
    <property type="entry name" value="FPNCR"/>
</dbReference>
<dbReference type="EMBL" id="LTAI01000772">
    <property type="protein sequence ID" value="ORD98344.1"/>
    <property type="molecule type" value="Genomic_DNA"/>
</dbReference>
<evidence type="ECO:0000256" key="3">
    <source>
        <dbReference type="ARBA" id="ARBA00022827"/>
    </source>
</evidence>
<keyword evidence="4" id="KW-0560">Oxidoreductase</keyword>
<dbReference type="PANTHER" id="PTHR19384">
    <property type="entry name" value="NITRIC OXIDE SYNTHASE-RELATED"/>
    <property type="match status" value="1"/>
</dbReference>
<dbReference type="PANTHER" id="PTHR19384:SF17">
    <property type="entry name" value="NADPH--CYTOCHROME P450 REDUCTASE"/>
    <property type="match status" value="1"/>
</dbReference>
<dbReference type="InterPro" id="IPR001709">
    <property type="entry name" value="Flavoprot_Pyr_Nucl_cyt_Rdtase"/>
</dbReference>
<evidence type="ECO:0000313" key="8">
    <source>
        <dbReference type="Proteomes" id="UP000192501"/>
    </source>
</evidence>
<dbReference type="InterPro" id="IPR017938">
    <property type="entry name" value="Riboflavin_synthase-like_b-brl"/>
</dbReference>
<dbReference type="InterPro" id="IPR023173">
    <property type="entry name" value="NADPH_Cyt_P450_Rdtase_alpha"/>
</dbReference>
<dbReference type="GO" id="GO:0050660">
    <property type="term" value="F:flavin adenine dinucleotide binding"/>
    <property type="evidence" value="ECO:0007669"/>
    <property type="project" value="TreeGrafter"/>
</dbReference>
<dbReference type="AlphaFoldDB" id="A0A1X0QFB2"/>
<dbReference type="Gene3D" id="2.40.30.10">
    <property type="entry name" value="Translation factors"/>
    <property type="match status" value="1"/>
</dbReference>
<protein>
    <recommendedName>
        <fullName evidence="5">NADPH--hemoprotein reductase</fullName>
        <ecNumber evidence="5">1.6.2.4</ecNumber>
    </recommendedName>
</protein>
<name>A0A1X0QFB2_9MICR</name>
<sequence>MTIEFIKDRTKSHFVNEMSCIFEKVDVLSKTKLKCSWKGVYHLKLNKIYDYTPGDAIGILAPNSEEIVQNLMYLCNWNNNVYVKVNNIGLDSFKYIGSLKELLVNHIDLKSAPRKKELKALLKTAEDKEGLTKLIEDVNEYKKFLLSYPTILTFIEKFKAKPTIEDFLSSCSIITPRFYSLINKKTENLEVIIGIEKHKDLNTPFGLKYGHCSEFIKTQEIDSLQICFKKSILLSNLNKSINQNTELISFCTGTGITPFISFYKNYTFSKLKLHYGFRNNEDDLSKLFLNELENIIQYKSSDKQYLNNQININNIHDNLYVFVCGNMKMQKDVFLIIKRLYPELVKSKRIYFENWK</sequence>
<dbReference type="Proteomes" id="UP000192501">
    <property type="component" value="Unassembled WGS sequence"/>
</dbReference>
<keyword evidence="3" id="KW-0274">FAD</keyword>
<dbReference type="SUPFAM" id="SSF52343">
    <property type="entry name" value="Ferredoxin reductase-like, C-terminal NADP-linked domain"/>
    <property type="match status" value="1"/>
</dbReference>
<evidence type="ECO:0000256" key="2">
    <source>
        <dbReference type="ARBA" id="ARBA00022630"/>
    </source>
</evidence>
<dbReference type="Pfam" id="PF00667">
    <property type="entry name" value="FAD_binding_1"/>
    <property type="match status" value="1"/>
</dbReference>
<dbReference type="InterPro" id="IPR039261">
    <property type="entry name" value="FNR_nucleotide-bd"/>
</dbReference>
<feature type="domain" description="Sulfite reductase [NADPH] flavoprotein alpha-component-like FAD-binding" evidence="6">
    <location>
        <begin position="49"/>
        <end position="215"/>
    </location>
</feature>
<evidence type="ECO:0000313" key="7">
    <source>
        <dbReference type="EMBL" id="ORD98344.1"/>
    </source>
</evidence>
<reference evidence="7 8" key="1">
    <citation type="journal article" date="2017" name="Environ. Microbiol.">
        <title>Decay of the glycolytic pathway and adaptation to intranuclear parasitism within Enterocytozoonidae microsporidia.</title>
        <authorList>
            <person name="Wiredu Boakye D."/>
            <person name="Jaroenlak P."/>
            <person name="Prachumwat A."/>
            <person name="Williams T.A."/>
            <person name="Bateman K.S."/>
            <person name="Itsathitphaisarn O."/>
            <person name="Sritunyalucksana K."/>
            <person name="Paszkiewicz K.H."/>
            <person name="Moore K.A."/>
            <person name="Stentiford G.D."/>
            <person name="Williams B.A."/>
        </authorList>
    </citation>
    <scope>NUCLEOTIDE SEQUENCE [LARGE SCALE GENOMIC DNA]</scope>
    <source>
        <strain evidence="8">canceri</strain>
    </source>
</reference>
<comment type="caution">
    <text evidence="7">The sequence shown here is derived from an EMBL/GenBank/DDBJ whole genome shotgun (WGS) entry which is preliminary data.</text>
</comment>
<keyword evidence="2" id="KW-0285">Flavoprotein</keyword>
<comment type="cofactor">
    <cofactor evidence="1">
        <name>FAD</name>
        <dbReference type="ChEBI" id="CHEBI:57692"/>
    </cofactor>
</comment>
<dbReference type="VEuPathDB" id="MicrosporidiaDB:A0H76_2672"/>
<evidence type="ECO:0000259" key="6">
    <source>
        <dbReference type="Pfam" id="PF00667"/>
    </source>
</evidence>
<dbReference type="VEuPathDB" id="MicrosporidiaDB:HERIO_2326"/>
<evidence type="ECO:0000256" key="4">
    <source>
        <dbReference type="ARBA" id="ARBA00023002"/>
    </source>
</evidence>
<dbReference type="GO" id="GO:0010181">
    <property type="term" value="F:FMN binding"/>
    <property type="evidence" value="ECO:0007669"/>
    <property type="project" value="TreeGrafter"/>
</dbReference>
<dbReference type="EC" id="1.6.2.4" evidence="5"/>
<dbReference type="GO" id="GO:0003958">
    <property type="term" value="F:NADPH-hemoprotein reductase activity"/>
    <property type="evidence" value="ECO:0007669"/>
    <property type="project" value="UniProtKB-EC"/>
</dbReference>
<gene>
    <name evidence="7" type="primary">NOS2</name>
    <name evidence="7" type="ORF">A0H76_2672</name>
</gene>